<dbReference type="EnsemblMetazoa" id="tetur19g02880.1">
    <property type="protein sequence ID" value="tetur19g02880.1"/>
    <property type="gene ID" value="tetur19g02880"/>
</dbReference>
<accession>T1KSE7</accession>
<dbReference type="EMBL" id="CAEY01000424">
    <property type="status" value="NOT_ANNOTATED_CDS"/>
    <property type="molecule type" value="Genomic_DNA"/>
</dbReference>
<reference evidence="1" key="2">
    <citation type="submission" date="2015-06" db="UniProtKB">
        <authorList>
            <consortium name="EnsemblMetazoa"/>
        </authorList>
    </citation>
    <scope>IDENTIFICATION</scope>
</reference>
<organism evidence="1 2">
    <name type="scientific">Tetranychus urticae</name>
    <name type="common">Two-spotted spider mite</name>
    <dbReference type="NCBI Taxonomy" id="32264"/>
    <lineage>
        <taxon>Eukaryota</taxon>
        <taxon>Metazoa</taxon>
        <taxon>Ecdysozoa</taxon>
        <taxon>Arthropoda</taxon>
        <taxon>Chelicerata</taxon>
        <taxon>Arachnida</taxon>
        <taxon>Acari</taxon>
        <taxon>Acariformes</taxon>
        <taxon>Trombidiformes</taxon>
        <taxon>Prostigmata</taxon>
        <taxon>Eleutherengona</taxon>
        <taxon>Raphignathae</taxon>
        <taxon>Tetranychoidea</taxon>
        <taxon>Tetranychidae</taxon>
        <taxon>Tetranychus</taxon>
    </lineage>
</organism>
<evidence type="ECO:0000313" key="1">
    <source>
        <dbReference type="EnsemblMetazoa" id="tetur19g02880.1"/>
    </source>
</evidence>
<name>T1KSE7_TETUR</name>
<keyword evidence="2" id="KW-1185">Reference proteome</keyword>
<reference evidence="2" key="1">
    <citation type="submission" date="2011-08" db="EMBL/GenBank/DDBJ databases">
        <authorList>
            <person name="Rombauts S."/>
        </authorList>
    </citation>
    <scope>NUCLEOTIDE SEQUENCE</scope>
    <source>
        <strain evidence="2">London</strain>
    </source>
</reference>
<sequence>MSNFPNFQASVRFLLSSLEEQLEKVPVGVLIRHWEWLTGVEFPFKDEGRQYLAVSLIPGVKRYDYFFVTLKERREADSIDLKQLRKQINELESLGKN</sequence>
<proteinExistence type="predicted"/>
<dbReference type="AlphaFoldDB" id="T1KSE7"/>
<evidence type="ECO:0000313" key="2">
    <source>
        <dbReference type="Proteomes" id="UP000015104"/>
    </source>
</evidence>
<dbReference type="HOGENOM" id="CLU_2349412_0_0_1"/>
<dbReference type="Proteomes" id="UP000015104">
    <property type="component" value="Unassembled WGS sequence"/>
</dbReference>
<protein>
    <submittedName>
        <fullName evidence="1">Uncharacterized protein</fullName>
    </submittedName>
</protein>